<keyword evidence="2" id="KW-1185">Reference proteome</keyword>
<accession>A0A078FFD2</accession>
<dbReference type="PaxDb" id="3708-A0A078FFD2"/>
<evidence type="ECO:0000313" key="1">
    <source>
        <dbReference type="EMBL" id="CDY11664.1"/>
    </source>
</evidence>
<organism evidence="1 2">
    <name type="scientific">Brassica napus</name>
    <name type="common">Rape</name>
    <dbReference type="NCBI Taxonomy" id="3708"/>
    <lineage>
        <taxon>Eukaryota</taxon>
        <taxon>Viridiplantae</taxon>
        <taxon>Streptophyta</taxon>
        <taxon>Embryophyta</taxon>
        <taxon>Tracheophyta</taxon>
        <taxon>Spermatophyta</taxon>
        <taxon>Magnoliopsida</taxon>
        <taxon>eudicotyledons</taxon>
        <taxon>Gunneridae</taxon>
        <taxon>Pentapetalae</taxon>
        <taxon>rosids</taxon>
        <taxon>malvids</taxon>
        <taxon>Brassicales</taxon>
        <taxon>Brassicaceae</taxon>
        <taxon>Brassiceae</taxon>
        <taxon>Brassica</taxon>
    </lineage>
</organism>
<proteinExistence type="predicted"/>
<name>A0A078FFD2_BRANA</name>
<dbReference type="EMBL" id="LK032013">
    <property type="protein sequence ID" value="CDY11664.1"/>
    <property type="molecule type" value="Genomic_DNA"/>
</dbReference>
<dbReference type="AlphaFoldDB" id="A0A078FFD2"/>
<reference evidence="1 2" key="1">
    <citation type="journal article" date="2014" name="Science">
        <title>Plant genetics. Early allopolyploid evolution in the post-Neolithic Brassica napus oilseed genome.</title>
        <authorList>
            <person name="Chalhoub B."/>
            <person name="Denoeud F."/>
            <person name="Liu S."/>
            <person name="Parkin I.A."/>
            <person name="Tang H."/>
            <person name="Wang X."/>
            <person name="Chiquet J."/>
            <person name="Belcram H."/>
            <person name="Tong C."/>
            <person name="Samans B."/>
            <person name="Correa M."/>
            <person name="Da Silva C."/>
            <person name="Just J."/>
            <person name="Falentin C."/>
            <person name="Koh C.S."/>
            <person name="Le Clainche I."/>
            <person name="Bernard M."/>
            <person name="Bento P."/>
            <person name="Noel B."/>
            <person name="Labadie K."/>
            <person name="Alberti A."/>
            <person name="Charles M."/>
            <person name="Arnaud D."/>
            <person name="Guo H."/>
            <person name="Daviaud C."/>
            <person name="Alamery S."/>
            <person name="Jabbari K."/>
            <person name="Zhao M."/>
            <person name="Edger P.P."/>
            <person name="Chelaifa H."/>
            <person name="Tack D."/>
            <person name="Lassalle G."/>
            <person name="Mestiri I."/>
            <person name="Schnel N."/>
            <person name="Le Paslier M.C."/>
            <person name="Fan G."/>
            <person name="Renault V."/>
            <person name="Bayer P.E."/>
            <person name="Golicz A.A."/>
            <person name="Manoli S."/>
            <person name="Lee T.H."/>
            <person name="Thi V.H."/>
            <person name="Chalabi S."/>
            <person name="Hu Q."/>
            <person name="Fan C."/>
            <person name="Tollenaere R."/>
            <person name="Lu Y."/>
            <person name="Battail C."/>
            <person name="Shen J."/>
            <person name="Sidebottom C.H."/>
            <person name="Wang X."/>
            <person name="Canaguier A."/>
            <person name="Chauveau A."/>
            <person name="Berard A."/>
            <person name="Deniot G."/>
            <person name="Guan M."/>
            <person name="Liu Z."/>
            <person name="Sun F."/>
            <person name="Lim Y.P."/>
            <person name="Lyons E."/>
            <person name="Town C.D."/>
            <person name="Bancroft I."/>
            <person name="Wang X."/>
            <person name="Meng J."/>
            <person name="Ma J."/>
            <person name="Pires J.C."/>
            <person name="King G.J."/>
            <person name="Brunel D."/>
            <person name="Delourme R."/>
            <person name="Renard M."/>
            <person name="Aury J.M."/>
            <person name="Adams K.L."/>
            <person name="Batley J."/>
            <person name="Snowdon R.J."/>
            <person name="Tost J."/>
            <person name="Edwards D."/>
            <person name="Zhou Y."/>
            <person name="Hua W."/>
            <person name="Sharpe A.G."/>
            <person name="Paterson A.H."/>
            <person name="Guan C."/>
            <person name="Wincker P."/>
        </authorList>
    </citation>
    <scope>NUCLEOTIDE SEQUENCE [LARGE SCALE GENOMIC DNA]</scope>
    <source>
        <strain evidence="2">cv. Darmor-bzh</strain>
    </source>
</reference>
<dbReference type="Proteomes" id="UP000028999">
    <property type="component" value="Unassembled WGS sequence"/>
</dbReference>
<protein>
    <submittedName>
        <fullName evidence="1">BnaC06g12720D protein</fullName>
    </submittedName>
</protein>
<sequence length="85" mass="10168">MTNDRNIFLEYNSIPKLEFNPNIVFPYDDHKVKFTLRRELKIWFRRSTATRLGFVLSVRKKTRADRHHLFSIGEVKSNPFASRQA</sequence>
<gene>
    <name evidence="1" type="primary">BnaC06g12720D</name>
    <name evidence="1" type="ORF">GSBRNA2T00049819001</name>
</gene>
<evidence type="ECO:0000313" key="2">
    <source>
        <dbReference type="Proteomes" id="UP000028999"/>
    </source>
</evidence>
<dbReference type="Gramene" id="CDY11664">
    <property type="protein sequence ID" value="CDY11664"/>
    <property type="gene ID" value="GSBRNA2T00049819001"/>
</dbReference>